<proteinExistence type="inferred from homology"/>
<reference evidence="5" key="1">
    <citation type="submission" date="2014-09" db="EMBL/GenBank/DDBJ databases">
        <authorList>
            <person name="Magalhaes I.L.F."/>
            <person name="Oliveira U."/>
            <person name="Santos F.R."/>
            <person name="Vidigal T.H.D.A."/>
            <person name="Brescovit A.D."/>
            <person name="Santos A.J."/>
        </authorList>
    </citation>
    <scope>NUCLEOTIDE SEQUENCE</scope>
    <source>
        <tissue evidence="5">Shoot tissue taken approximately 20 cm above the soil surface</tissue>
    </source>
</reference>
<evidence type="ECO:0000256" key="1">
    <source>
        <dbReference type="ARBA" id="ARBA00006484"/>
    </source>
</evidence>
<dbReference type="EMBL" id="GBRH01253253">
    <property type="protein sequence ID" value="JAD44642.1"/>
    <property type="molecule type" value="Transcribed_RNA"/>
</dbReference>
<evidence type="ECO:0000256" key="2">
    <source>
        <dbReference type="ARBA" id="ARBA00023002"/>
    </source>
</evidence>
<evidence type="ECO:0000256" key="3">
    <source>
        <dbReference type="ARBA" id="ARBA00023027"/>
    </source>
</evidence>
<dbReference type="GO" id="GO:0016491">
    <property type="term" value="F:oxidoreductase activity"/>
    <property type="evidence" value="ECO:0007669"/>
    <property type="project" value="UniProtKB-KW"/>
</dbReference>
<dbReference type="Pfam" id="PF00106">
    <property type="entry name" value="adh_short"/>
    <property type="match status" value="1"/>
</dbReference>
<protein>
    <submittedName>
        <fullName evidence="5">Uncharacterized protein</fullName>
    </submittedName>
</protein>
<dbReference type="Gene3D" id="3.40.50.720">
    <property type="entry name" value="NAD(P)-binding Rossmann-like Domain"/>
    <property type="match status" value="1"/>
</dbReference>
<reference evidence="5" key="2">
    <citation type="journal article" date="2015" name="Data Brief">
        <title>Shoot transcriptome of the giant reed, Arundo donax.</title>
        <authorList>
            <person name="Barrero R.A."/>
            <person name="Guerrero F.D."/>
            <person name="Moolhuijzen P."/>
            <person name="Goolsby J.A."/>
            <person name="Tidwell J."/>
            <person name="Bellgard S.E."/>
            <person name="Bellgard M.I."/>
        </authorList>
    </citation>
    <scope>NUCLEOTIDE SEQUENCE</scope>
    <source>
        <tissue evidence="5">Shoot tissue taken approximately 20 cm above the soil surface</tissue>
    </source>
</reference>
<keyword evidence="4" id="KW-0443">Lipid metabolism</keyword>
<dbReference type="SUPFAM" id="SSF51735">
    <property type="entry name" value="NAD(P)-binding Rossmann-fold domains"/>
    <property type="match status" value="1"/>
</dbReference>
<dbReference type="PANTHER" id="PTHR43180">
    <property type="entry name" value="3-OXOACYL-(ACYL-CARRIER-PROTEIN) REDUCTASE (AFU_ORTHOLOGUE AFUA_6G11210)"/>
    <property type="match status" value="1"/>
</dbReference>
<dbReference type="AlphaFoldDB" id="A0A0A9AC60"/>
<accession>A0A0A9AC60</accession>
<keyword evidence="3" id="KW-0520">NAD</keyword>
<evidence type="ECO:0000313" key="5">
    <source>
        <dbReference type="EMBL" id="JAD44642.1"/>
    </source>
</evidence>
<keyword evidence="2" id="KW-0560">Oxidoreductase</keyword>
<dbReference type="InterPro" id="IPR036291">
    <property type="entry name" value="NAD(P)-bd_dom_sf"/>
</dbReference>
<organism evidence="5">
    <name type="scientific">Arundo donax</name>
    <name type="common">Giant reed</name>
    <name type="synonym">Donax arundinaceus</name>
    <dbReference type="NCBI Taxonomy" id="35708"/>
    <lineage>
        <taxon>Eukaryota</taxon>
        <taxon>Viridiplantae</taxon>
        <taxon>Streptophyta</taxon>
        <taxon>Embryophyta</taxon>
        <taxon>Tracheophyta</taxon>
        <taxon>Spermatophyta</taxon>
        <taxon>Magnoliopsida</taxon>
        <taxon>Liliopsida</taxon>
        <taxon>Poales</taxon>
        <taxon>Poaceae</taxon>
        <taxon>PACMAD clade</taxon>
        <taxon>Arundinoideae</taxon>
        <taxon>Arundineae</taxon>
        <taxon>Arundo</taxon>
    </lineage>
</organism>
<sequence length="74" mass="7553">MFNNAGIASGRTLVPLGSLDLHDFDRVMAVNTRAVVAGVKHAARAMVPRRSGSIICTESIAGVVGGVGSPAYSV</sequence>
<evidence type="ECO:0000256" key="4">
    <source>
        <dbReference type="ARBA" id="ARBA00023098"/>
    </source>
</evidence>
<comment type="similarity">
    <text evidence="1">Belongs to the short-chain dehydrogenases/reductases (SDR) family.</text>
</comment>
<dbReference type="PANTHER" id="PTHR43180:SF28">
    <property type="entry name" value="NAD(P)-BINDING ROSSMANN-FOLD SUPERFAMILY PROTEIN"/>
    <property type="match status" value="1"/>
</dbReference>
<dbReference type="InterPro" id="IPR002347">
    <property type="entry name" value="SDR_fam"/>
</dbReference>
<dbReference type="GO" id="GO:0006629">
    <property type="term" value="P:lipid metabolic process"/>
    <property type="evidence" value="ECO:0007669"/>
    <property type="project" value="UniProtKB-KW"/>
</dbReference>
<name>A0A0A9AC60_ARUDO</name>